<evidence type="ECO:0000256" key="3">
    <source>
        <dbReference type="ARBA" id="ARBA00022801"/>
    </source>
</evidence>
<feature type="domain" description="Oligopeptidase F N-terminal" evidence="8">
    <location>
        <begin position="115"/>
        <end position="181"/>
    </location>
</feature>
<accession>A0A921FYT4</accession>
<dbReference type="PANTHER" id="PTHR11804">
    <property type="entry name" value="PROTEASE M3 THIMET OLIGOPEPTIDASE-RELATED"/>
    <property type="match status" value="1"/>
</dbReference>
<name>A0A921FYT4_SPOPS</name>
<reference evidence="9" key="2">
    <citation type="submission" date="2021-09" db="EMBL/GenBank/DDBJ databases">
        <authorList>
            <person name="Gilroy R."/>
        </authorList>
    </citation>
    <scope>NUCLEOTIDE SEQUENCE</scope>
    <source>
        <strain evidence="9">CHK171-7178</strain>
    </source>
</reference>
<sequence>MVKSMPLRSEVKTEETWNLQDLFKTEEEYDAAIIELVKEVDAFSEKFNGNIKDAKSVIEALKGFAAVYEKVVPVGTYTSLSSSTDQTDDEAQMRSSKFGSTAAKINSKLSFVNSELSELPVDVLEDAMKQSGDFKNYLEKLIRKKEYQLHPEVEKTLAAFSSTFDGPYGLYNTTKMVDMSFDDFEVDGEKYPLSYVSFEGDWEGETDTAKRRAAFDAFSAKLKDYQYTTAKTYDMHLQTEKTTADLRGYNTIFDYLLFNQEVDKTMYDRQIDLITKELAPHMRKYAKLLQKVHGLDKMTFADLKISLDSTYEPKITIEESKKYIDDALAIMGDDYMDMVDRSYKERWIDFAQNKGKSTGAFCSSPYGNHPYILISWTGSMNDVFVLAHELGHAGHFYNANREQNVFNARPSLYFIEAPSTMNEMLVANHLLENSNDPKFKRWVISSIVARTYYHNFVTHLLEATYQRKVYERIDAGGSVNAGVLNNLKRGVLEEFWGDDVEINEGAELTWMRQPHYYMGLYPYTYSAGLTISTQVSKRVLEEGQPAVDEWLEVLKAGGTKSPAELSKMAGVDITTEKPLRDTIAYIGDLIDQLVVLTEEIEANETANVSQ</sequence>
<gene>
    <name evidence="9" type="primary">pepF</name>
    <name evidence="9" type="ORF">K8V56_10845</name>
</gene>
<evidence type="ECO:0000256" key="6">
    <source>
        <dbReference type="RuleBase" id="RU368091"/>
    </source>
</evidence>
<evidence type="ECO:0000256" key="1">
    <source>
        <dbReference type="ARBA" id="ARBA00022670"/>
    </source>
</evidence>
<evidence type="ECO:0000256" key="2">
    <source>
        <dbReference type="ARBA" id="ARBA00022723"/>
    </source>
</evidence>
<dbReference type="CDD" id="cd09609">
    <property type="entry name" value="M3B_PepF"/>
    <property type="match status" value="1"/>
</dbReference>
<dbReference type="EC" id="3.4.24.-" evidence="6"/>
<dbReference type="SUPFAM" id="SSF55486">
    <property type="entry name" value="Metalloproteases ('zincins'), catalytic domain"/>
    <property type="match status" value="1"/>
</dbReference>
<comment type="similarity">
    <text evidence="6">Belongs to the peptidase M3B family.</text>
</comment>
<dbReference type="PANTHER" id="PTHR11804:SF45">
    <property type="entry name" value="SIMILAR TO OLIGOENDOPEPTIDASE"/>
    <property type="match status" value="1"/>
</dbReference>
<dbReference type="Pfam" id="PF01432">
    <property type="entry name" value="Peptidase_M3"/>
    <property type="match status" value="1"/>
</dbReference>
<dbReference type="Gene3D" id="1.20.140.70">
    <property type="entry name" value="Oligopeptidase f, N-terminal domain"/>
    <property type="match status" value="1"/>
</dbReference>
<comment type="function">
    <text evidence="6">Has oligopeptidase activity and degrades a variety of small bioactive peptides.</text>
</comment>
<dbReference type="GO" id="GO:0004222">
    <property type="term" value="F:metalloendopeptidase activity"/>
    <property type="evidence" value="ECO:0007669"/>
    <property type="project" value="UniProtKB-UniRule"/>
</dbReference>
<dbReference type="AlphaFoldDB" id="A0A921FYT4"/>
<dbReference type="InterPro" id="IPR013647">
    <property type="entry name" value="OligopepF_N_dom"/>
</dbReference>
<organism evidence="9 10">
    <name type="scientific">Sporosarcina psychrophila</name>
    <name type="common">Bacillus psychrophilus</name>
    <dbReference type="NCBI Taxonomy" id="1476"/>
    <lineage>
        <taxon>Bacteria</taxon>
        <taxon>Bacillati</taxon>
        <taxon>Bacillota</taxon>
        <taxon>Bacilli</taxon>
        <taxon>Bacillales</taxon>
        <taxon>Caryophanaceae</taxon>
        <taxon>Sporosarcina</taxon>
    </lineage>
</organism>
<dbReference type="GO" id="GO:0006518">
    <property type="term" value="P:peptide metabolic process"/>
    <property type="evidence" value="ECO:0007669"/>
    <property type="project" value="TreeGrafter"/>
</dbReference>
<evidence type="ECO:0000256" key="5">
    <source>
        <dbReference type="ARBA" id="ARBA00023049"/>
    </source>
</evidence>
<keyword evidence="1 6" id="KW-0645">Protease</keyword>
<dbReference type="InterPro" id="IPR034009">
    <property type="entry name" value="M3B_PepF_4"/>
</dbReference>
<dbReference type="GO" id="GO:0006508">
    <property type="term" value="P:proteolysis"/>
    <property type="evidence" value="ECO:0007669"/>
    <property type="project" value="UniProtKB-KW"/>
</dbReference>
<keyword evidence="5 6" id="KW-0482">Metalloprotease</keyword>
<dbReference type="GO" id="GO:0046872">
    <property type="term" value="F:metal ion binding"/>
    <property type="evidence" value="ECO:0007669"/>
    <property type="project" value="UniProtKB-UniRule"/>
</dbReference>
<keyword evidence="2 6" id="KW-0479">Metal-binding</keyword>
<dbReference type="EMBL" id="DYWT01000179">
    <property type="protein sequence ID" value="HJF32253.1"/>
    <property type="molecule type" value="Genomic_DNA"/>
</dbReference>
<keyword evidence="4 6" id="KW-0862">Zinc</keyword>
<dbReference type="InterPro" id="IPR001567">
    <property type="entry name" value="Pept_M3A_M3B_dom"/>
</dbReference>
<keyword evidence="3 6" id="KW-0378">Hydrolase</keyword>
<dbReference type="InterPro" id="IPR004438">
    <property type="entry name" value="Peptidase_M3B"/>
</dbReference>
<dbReference type="InterPro" id="IPR042088">
    <property type="entry name" value="OligoPept_F_C"/>
</dbReference>
<evidence type="ECO:0000259" key="8">
    <source>
        <dbReference type="Pfam" id="PF08439"/>
    </source>
</evidence>
<dbReference type="Proteomes" id="UP000698173">
    <property type="component" value="Unassembled WGS sequence"/>
</dbReference>
<protein>
    <recommendedName>
        <fullName evidence="6">Oligopeptidase F</fullName>
        <ecNumber evidence="6">3.4.24.-</ecNumber>
    </recommendedName>
</protein>
<feature type="domain" description="Peptidase M3A/M3B catalytic" evidence="7">
    <location>
        <begin position="207"/>
        <end position="583"/>
    </location>
</feature>
<dbReference type="InterPro" id="IPR045090">
    <property type="entry name" value="Pept_M3A_M3B"/>
</dbReference>
<evidence type="ECO:0000313" key="10">
    <source>
        <dbReference type="Proteomes" id="UP000698173"/>
    </source>
</evidence>
<evidence type="ECO:0000256" key="4">
    <source>
        <dbReference type="ARBA" id="ARBA00022833"/>
    </source>
</evidence>
<evidence type="ECO:0000259" key="7">
    <source>
        <dbReference type="Pfam" id="PF01432"/>
    </source>
</evidence>
<proteinExistence type="inferred from homology"/>
<dbReference type="NCBIfam" id="TIGR00181">
    <property type="entry name" value="pepF"/>
    <property type="match status" value="1"/>
</dbReference>
<comment type="cofactor">
    <cofactor evidence="6">
        <name>Zn(2+)</name>
        <dbReference type="ChEBI" id="CHEBI:29105"/>
    </cofactor>
    <text evidence="6">Binds 1 zinc ion.</text>
</comment>
<dbReference type="Pfam" id="PF08439">
    <property type="entry name" value="Peptidase_M3_N"/>
    <property type="match status" value="1"/>
</dbReference>
<dbReference type="Gene3D" id="1.10.1370.20">
    <property type="entry name" value="Oligoendopeptidase f, C-terminal domain"/>
    <property type="match status" value="1"/>
</dbReference>
<evidence type="ECO:0000313" key="9">
    <source>
        <dbReference type="EMBL" id="HJF32253.1"/>
    </source>
</evidence>
<comment type="caution">
    <text evidence="9">The sequence shown here is derived from an EMBL/GenBank/DDBJ whole genome shotgun (WGS) entry which is preliminary data.</text>
</comment>
<reference evidence="9" key="1">
    <citation type="journal article" date="2021" name="PeerJ">
        <title>Extensive microbial diversity within the chicken gut microbiome revealed by metagenomics and culture.</title>
        <authorList>
            <person name="Gilroy R."/>
            <person name="Ravi A."/>
            <person name="Getino M."/>
            <person name="Pursley I."/>
            <person name="Horton D.L."/>
            <person name="Alikhan N.F."/>
            <person name="Baker D."/>
            <person name="Gharbi K."/>
            <person name="Hall N."/>
            <person name="Watson M."/>
            <person name="Adriaenssens E.M."/>
            <person name="Foster-Nyarko E."/>
            <person name="Jarju S."/>
            <person name="Secka A."/>
            <person name="Antonio M."/>
            <person name="Oren A."/>
            <person name="Chaudhuri R.R."/>
            <person name="La Ragione R."/>
            <person name="Hildebrand F."/>
            <person name="Pallen M.J."/>
        </authorList>
    </citation>
    <scope>NUCLEOTIDE SEQUENCE</scope>
    <source>
        <strain evidence="9">CHK171-7178</strain>
    </source>
</reference>